<dbReference type="Proteomes" id="UP000007845">
    <property type="component" value="Chromosome"/>
</dbReference>
<evidence type="ECO:0008006" key="3">
    <source>
        <dbReference type="Google" id="ProtNLM"/>
    </source>
</evidence>
<dbReference type="OrthoDB" id="5457186at2"/>
<reference evidence="1 2" key="1">
    <citation type="journal article" date="2011" name="J. Bacteriol.">
        <title>Genome sequence of the mercury-methylating strain Desulfovibrio desulfuricans ND132.</title>
        <authorList>
            <person name="Brown S.D."/>
            <person name="Gilmour C.C."/>
            <person name="Kucken A.M."/>
            <person name="Wall J.D."/>
            <person name="Elias D.A."/>
            <person name="Brandt C.C."/>
            <person name="Podar M."/>
            <person name="Chertkov O."/>
            <person name="Held B."/>
            <person name="Bruce D.C."/>
            <person name="Detter J.C."/>
            <person name="Tapia R."/>
            <person name="Han C.S."/>
            <person name="Goodwin L.A."/>
            <person name="Cheng J.F."/>
            <person name="Pitluck S."/>
            <person name="Woyke T."/>
            <person name="Mikhailova N."/>
            <person name="Ivanova N.N."/>
            <person name="Han J."/>
            <person name="Lucas S."/>
            <person name="Lapidus A.L."/>
            <person name="Land M.L."/>
            <person name="Hauser L.J."/>
            <person name="Palumbo A.V."/>
        </authorList>
    </citation>
    <scope>NUCLEOTIDE SEQUENCE [LARGE SCALE GENOMIC DNA]</scope>
    <source>
        <strain evidence="1 2">ND132</strain>
    </source>
</reference>
<dbReference type="EMBL" id="CP003220">
    <property type="protein sequence ID" value="EGB16031.1"/>
    <property type="molecule type" value="Genomic_DNA"/>
</dbReference>
<dbReference type="InterPro" id="IPR011990">
    <property type="entry name" value="TPR-like_helical_dom_sf"/>
</dbReference>
<name>F0JJD2_9BACT</name>
<gene>
    <name evidence="1" type="ORF">DND132_2828</name>
</gene>
<keyword evidence="2" id="KW-1185">Reference proteome</keyword>
<organism evidence="1 2">
    <name type="scientific">Pseudodesulfovibrio mercurii</name>
    <dbReference type="NCBI Taxonomy" id="641491"/>
    <lineage>
        <taxon>Bacteria</taxon>
        <taxon>Pseudomonadati</taxon>
        <taxon>Thermodesulfobacteriota</taxon>
        <taxon>Desulfovibrionia</taxon>
        <taxon>Desulfovibrionales</taxon>
        <taxon>Desulfovibrionaceae</taxon>
    </lineage>
</organism>
<dbReference type="AlphaFoldDB" id="F0JJD2"/>
<proteinExistence type="predicted"/>
<protein>
    <recommendedName>
        <fullName evidence="3">Tetratricopeptide repeat protein</fullName>
    </recommendedName>
</protein>
<dbReference type="KEGG" id="ddn:DND132_2828"/>
<dbReference type="Gene3D" id="1.25.40.10">
    <property type="entry name" value="Tetratricopeptide repeat domain"/>
    <property type="match status" value="1"/>
</dbReference>
<dbReference type="SMR" id="F0JJD2"/>
<accession>F0JJD2</accession>
<dbReference type="eggNOG" id="ENOG503182G">
    <property type="taxonomic scope" value="Bacteria"/>
</dbReference>
<dbReference type="RefSeq" id="WP_014323457.1">
    <property type="nucleotide sequence ID" value="NC_016803.1"/>
</dbReference>
<evidence type="ECO:0000313" key="1">
    <source>
        <dbReference type="EMBL" id="EGB16031.1"/>
    </source>
</evidence>
<dbReference type="HOGENOM" id="CLU_1479785_0_0_7"/>
<evidence type="ECO:0000313" key="2">
    <source>
        <dbReference type="Proteomes" id="UP000007845"/>
    </source>
</evidence>
<sequence>MSFLSRLVRPETRGSKNFERGRAAEARGDFGKAETYFAEGAAAYDAYFAGRKDEVRPSHLVMAGVCYTRSGRYEDALRVLSECVARKEIPDAFVNAGYAAAKLGRGEEAAGYWSRYPSWAGQRKVASALAEQVKAIRADGADLDGACEAVAVAVYEQDKLNARDRQFRKSGGQRTSEFRQGY</sequence>
<dbReference type="SUPFAM" id="SSF48452">
    <property type="entry name" value="TPR-like"/>
    <property type="match status" value="1"/>
</dbReference>